<keyword evidence="3" id="KW-1185">Reference proteome</keyword>
<gene>
    <name evidence="2" type="ORF">CP970_20065</name>
</gene>
<evidence type="ECO:0000313" key="3">
    <source>
        <dbReference type="Proteomes" id="UP000325529"/>
    </source>
</evidence>
<dbReference type="Proteomes" id="UP000325529">
    <property type="component" value="Chromosome"/>
</dbReference>
<sequence>MDAATTLSVALAMIALGALVPHLLNDQHADRITSRQYSGRPPGRRGAHSGMQPQPITAAPHGGIGRRDHRDGGRGRLRPRRRITRATKGRRA</sequence>
<dbReference type="EMBL" id="CP023699">
    <property type="protein sequence ID" value="QEU92900.1"/>
    <property type="molecule type" value="Genomic_DNA"/>
</dbReference>
<feature type="region of interest" description="Disordered" evidence="1">
    <location>
        <begin position="28"/>
        <end position="92"/>
    </location>
</feature>
<accession>A0A5J6GAV5</accession>
<dbReference type="KEGG" id="ska:CP970_20065"/>
<proteinExistence type="predicted"/>
<feature type="compositionally biased region" description="Basic and acidic residues" evidence="1">
    <location>
        <begin position="65"/>
        <end position="74"/>
    </location>
</feature>
<name>A0A5J6GAV5_STRKN</name>
<evidence type="ECO:0000313" key="2">
    <source>
        <dbReference type="EMBL" id="QEU92900.1"/>
    </source>
</evidence>
<dbReference type="AlphaFoldDB" id="A0A5J6GAV5"/>
<feature type="compositionally biased region" description="Basic residues" evidence="1">
    <location>
        <begin position="75"/>
        <end position="92"/>
    </location>
</feature>
<evidence type="ECO:0000256" key="1">
    <source>
        <dbReference type="SAM" id="MobiDB-lite"/>
    </source>
</evidence>
<protein>
    <submittedName>
        <fullName evidence="2">Uncharacterized protein</fullName>
    </submittedName>
</protein>
<organism evidence="2 3">
    <name type="scientific">Streptomyces kanamyceticus</name>
    <dbReference type="NCBI Taxonomy" id="1967"/>
    <lineage>
        <taxon>Bacteria</taxon>
        <taxon>Bacillati</taxon>
        <taxon>Actinomycetota</taxon>
        <taxon>Actinomycetes</taxon>
        <taxon>Kitasatosporales</taxon>
        <taxon>Streptomycetaceae</taxon>
        <taxon>Streptomyces</taxon>
    </lineage>
</organism>
<reference evidence="2 3" key="1">
    <citation type="submission" date="2017-09" db="EMBL/GenBank/DDBJ databases">
        <authorList>
            <person name="Lee N."/>
            <person name="Cho B.-K."/>
        </authorList>
    </citation>
    <scope>NUCLEOTIDE SEQUENCE [LARGE SCALE GENOMIC DNA]</scope>
    <source>
        <strain evidence="2 3">ATCC 12853</strain>
    </source>
</reference>